<evidence type="ECO:0000313" key="6">
    <source>
        <dbReference type="Proteomes" id="UP001152759"/>
    </source>
</evidence>
<feature type="compositionally biased region" description="Basic and acidic residues" evidence="3">
    <location>
        <begin position="1235"/>
        <end position="1251"/>
    </location>
</feature>
<feature type="region of interest" description="Disordered" evidence="3">
    <location>
        <begin position="1219"/>
        <end position="1285"/>
    </location>
</feature>
<comment type="similarity">
    <text evidence="1">Belongs to the SEN54 family.</text>
</comment>
<feature type="domain" description="tRNA-splicing endonuclease subunit Sen54 N-terminal" evidence="4">
    <location>
        <begin position="78"/>
        <end position="142"/>
    </location>
</feature>
<sequence length="1530" mass="172099">MQVCLFGVALNCLYGTELTLAGGNTRMAKILTAEQLIEERLKTTKKQLPSFGPKDFCVTGSEEEKEKIHNVLSTTKALLACERVEKSNFLSNAEWDNDLKLAKVTKKVGKFFETFGHSINGCDYLYPEECLFLLENSNLELFFCGLAVSIQRGYSLLLGFNSGCTLNEYRVYAHLSKSGYRVFRHDGKETIQNKESSSSFVPSEVTTSGKEAIPRSDITAETLAKSPTHTELLKISSSSIAHHSPDKIPTIDQASSVTKVTNQVEKKEIISKPKFQPQIRSQYHFYEFFRRRDDDPELAKIRQVDIDAFMMAFRFLLKNNKTVQSEVYKKSFRIKLKLAYCLRFYPPVYESLQPFSTYHKAMRWQFIQPEDLERKHVTAFSYKPPGLIRDSKFAAIVELFPTFDKGEIYAPMPPNQIIPTKIRSKFLSATINLETNKITHKTCPSEKEFTSVLQNFVRPNERHKNPTELPNSSGGPQPKRYFSQPVQPKLTGRQRRGGLSKKQMKRLRRVENFKKRQEKLIKEENLSNQKQKKFPNSATGNRSASGPRGERHRDGSRWDSRPDNSNTQTHHQIQVKSEFQSISSSNQTEESLTHQPFMNQPQMNQSLMGGPVKPEFPSAGQIHEPLMNQPFMNQPFPNQPVLSQPFMNQPIPNLPPMSQTPVGGQTPLNNPANPLDPGVLGQVIANVVSQLLPNQMNPSLQNQINPNFMNAAPQNFQPPMIPGPPNPIFPNFPNPMNSDPHNQINPSFPNPNNPNFFNQPQPNFRFQNYNPRFPSQRFPRPYNNHGNNNGEMSEVTRQARKMQGMARRMMAMAQAMFKNPEEFAENPEKINMYNYSNRFRHPNNQGNWRFPNQMQNQNNNYQNLFRPRFGNNYNNFNPNFNPNFGSNSFNPNMPENSQPHFSHNPDNSARPRDEEDNGDGSAPVNEIPETKFNPRVCRSSSNPSPPGEENDIFFVDVAGENPSNLLNRARTIPACKPTVTFKKEKPDESSSSSSSESESDEDDIEVIEQPTPKPVVETIDVLSSDEDTFISIASKVRQSKSEADRICSKFGRAWKKKNSDERYNDVTKRRRIDDDAELITLDDDVVILDSDSSQPAHSSEKTPQNAGAQNMSNPLNMNNPADGAANEGVITVKQESIDVTRVKTENGSEATITIPPLDVPRIKEEKDAASDATQESAMDSIEVPIKSEIPEVNEVEIERVNQNIGSNLIENTAKVCNVDSSFPATDESGSEDESTDRSSASEEHNTSRDSEIMDTSSNRTPSRTSISEISKDQPTAGNSQSVADSQKVGWAALKAKETNETSCTSTIDSRKVVSTSLQGWAALKRVEINKASNEEPNDLSSVENSQKGEDTNETSRITTEAVESTQPGKITDIGTNQETTSSESNEMEINSSQTKQESEILNAPSSPQEKGKMESLLQPYHCKNLGTALSALQIFKSKVREAGDFLHLKVSFDVYQPKKVFAKVSRSDPDFRIIVTSYLDPVPSPAQINELSSRYSDNVKILFAVVHPNTISFFFIGNVHVPVQIDEVLF</sequence>
<feature type="region of interest" description="Disordered" evidence="3">
    <location>
        <begin position="977"/>
        <end position="1014"/>
    </location>
</feature>
<feature type="compositionally biased region" description="Polar residues" evidence="3">
    <location>
        <begin position="1253"/>
        <end position="1284"/>
    </location>
</feature>
<feature type="compositionally biased region" description="Basic and acidic residues" evidence="3">
    <location>
        <begin position="509"/>
        <end position="525"/>
    </location>
</feature>
<dbReference type="EMBL" id="OU963868">
    <property type="protein sequence ID" value="CAH0393098.1"/>
    <property type="molecule type" value="Genomic_DNA"/>
</dbReference>
<protein>
    <recommendedName>
        <fullName evidence="4">tRNA-splicing endonuclease subunit Sen54 N-terminal domain-containing protein</fullName>
    </recommendedName>
</protein>
<dbReference type="Proteomes" id="UP001152759">
    <property type="component" value="Chromosome 7"/>
</dbReference>
<feature type="region of interest" description="Disordered" evidence="3">
    <location>
        <begin position="458"/>
        <end position="595"/>
    </location>
</feature>
<name>A0A9P0AJE5_BEMTA</name>
<dbReference type="KEGG" id="btab:109029593"/>
<proteinExistence type="inferred from homology"/>
<feature type="region of interest" description="Disordered" evidence="3">
    <location>
        <begin position="1331"/>
        <end position="1398"/>
    </location>
</feature>
<organism evidence="5 6">
    <name type="scientific">Bemisia tabaci</name>
    <name type="common">Sweetpotato whitefly</name>
    <name type="synonym">Aleurodes tabaci</name>
    <dbReference type="NCBI Taxonomy" id="7038"/>
    <lineage>
        <taxon>Eukaryota</taxon>
        <taxon>Metazoa</taxon>
        <taxon>Ecdysozoa</taxon>
        <taxon>Arthropoda</taxon>
        <taxon>Hexapoda</taxon>
        <taxon>Insecta</taxon>
        <taxon>Pterygota</taxon>
        <taxon>Neoptera</taxon>
        <taxon>Paraneoptera</taxon>
        <taxon>Hemiptera</taxon>
        <taxon>Sternorrhyncha</taxon>
        <taxon>Aleyrodoidea</taxon>
        <taxon>Aleyrodidae</taxon>
        <taxon>Aleyrodinae</taxon>
        <taxon>Bemisia</taxon>
    </lineage>
</organism>
<feature type="compositionally biased region" description="Low complexity" evidence="3">
    <location>
        <begin position="1375"/>
        <end position="1392"/>
    </location>
</feature>
<dbReference type="GO" id="GO:0000214">
    <property type="term" value="C:tRNA-intron endonuclease complex"/>
    <property type="evidence" value="ECO:0007669"/>
    <property type="project" value="TreeGrafter"/>
</dbReference>
<evidence type="ECO:0000256" key="3">
    <source>
        <dbReference type="SAM" id="MobiDB-lite"/>
    </source>
</evidence>
<feature type="compositionally biased region" description="Polar residues" evidence="3">
    <location>
        <begin position="563"/>
        <end position="595"/>
    </location>
</feature>
<evidence type="ECO:0000256" key="1">
    <source>
        <dbReference type="ARBA" id="ARBA00005736"/>
    </source>
</evidence>
<feature type="compositionally biased region" description="Basic and acidic residues" evidence="3">
    <location>
        <begin position="548"/>
        <end position="562"/>
    </location>
</feature>
<gene>
    <name evidence="5" type="ORF">BEMITA_LOCUS11539</name>
</gene>
<dbReference type="InterPro" id="IPR024336">
    <property type="entry name" value="tRNA_splic_suSen54_N"/>
</dbReference>
<feature type="region of interest" description="Disordered" evidence="3">
    <location>
        <begin position="867"/>
        <end position="951"/>
    </location>
</feature>
<feature type="compositionally biased region" description="Basic and acidic residues" evidence="3">
    <location>
        <begin position="1160"/>
        <end position="1169"/>
    </location>
</feature>
<evidence type="ECO:0000259" key="4">
    <source>
        <dbReference type="Pfam" id="PF12928"/>
    </source>
</evidence>
<keyword evidence="2" id="KW-0819">tRNA processing</keyword>
<evidence type="ECO:0000313" key="5">
    <source>
        <dbReference type="EMBL" id="CAH0393098.1"/>
    </source>
</evidence>
<dbReference type="PANTHER" id="PTHR21027:SF1">
    <property type="entry name" value="TRNA-SPLICING ENDONUCLEASE SUBUNIT SEN54"/>
    <property type="match status" value="1"/>
</dbReference>
<feature type="compositionally biased region" description="Polar residues" evidence="3">
    <location>
        <begin position="526"/>
        <end position="544"/>
    </location>
</feature>
<feature type="compositionally biased region" description="Acidic residues" evidence="3">
    <location>
        <begin position="997"/>
        <end position="1006"/>
    </location>
</feature>
<dbReference type="InterPro" id="IPR024337">
    <property type="entry name" value="tRNA_splic_suSen54"/>
</dbReference>
<feature type="compositionally biased region" description="Polar residues" evidence="3">
    <location>
        <begin position="1094"/>
        <end position="1119"/>
    </location>
</feature>
<dbReference type="PANTHER" id="PTHR21027">
    <property type="entry name" value="TRNA-SPLICING ENDONUCLEASE SUBUNIT SEN54"/>
    <property type="match status" value="1"/>
</dbReference>
<reference evidence="5" key="1">
    <citation type="submission" date="2021-12" db="EMBL/GenBank/DDBJ databases">
        <authorList>
            <person name="King R."/>
        </authorList>
    </citation>
    <scope>NUCLEOTIDE SEQUENCE</scope>
</reference>
<feature type="compositionally biased region" description="Basic residues" evidence="3">
    <location>
        <begin position="492"/>
        <end position="508"/>
    </location>
</feature>
<dbReference type="Pfam" id="PF12928">
    <property type="entry name" value="tRNA_int_end_N2"/>
    <property type="match status" value="1"/>
</dbReference>
<keyword evidence="6" id="KW-1185">Reference proteome</keyword>
<feature type="compositionally biased region" description="Polar residues" evidence="3">
    <location>
        <begin position="1354"/>
        <end position="1368"/>
    </location>
</feature>
<feature type="region of interest" description="Disordered" evidence="3">
    <location>
        <begin position="1144"/>
        <end position="1185"/>
    </location>
</feature>
<evidence type="ECO:0000256" key="2">
    <source>
        <dbReference type="ARBA" id="ARBA00022694"/>
    </source>
</evidence>
<feature type="compositionally biased region" description="Polar residues" evidence="3">
    <location>
        <begin position="893"/>
        <end position="907"/>
    </location>
</feature>
<dbReference type="GO" id="GO:0000379">
    <property type="term" value="P:tRNA-type intron splice site recognition and cleavage"/>
    <property type="evidence" value="ECO:0007669"/>
    <property type="project" value="TreeGrafter"/>
</dbReference>
<feature type="compositionally biased region" description="Low complexity" evidence="3">
    <location>
        <begin position="867"/>
        <end position="892"/>
    </location>
</feature>
<accession>A0A9P0AJE5</accession>
<feature type="region of interest" description="Disordered" evidence="3">
    <location>
        <begin position="1089"/>
        <end position="1124"/>
    </location>
</feature>